<dbReference type="GeneID" id="28814933"/>
<evidence type="ECO:0000313" key="3">
    <source>
        <dbReference type="Proteomes" id="UP000070700"/>
    </source>
</evidence>
<evidence type="ECO:0000256" key="1">
    <source>
        <dbReference type="SAM" id="MobiDB-lite"/>
    </source>
</evidence>
<protein>
    <recommendedName>
        <fullName evidence="4">Fungal N-terminal domain-containing protein</fullName>
    </recommendedName>
</protein>
<gene>
    <name evidence="2" type="ORF">LY89DRAFT_127360</name>
</gene>
<dbReference type="RefSeq" id="XP_018069350.1">
    <property type="nucleotide sequence ID" value="XM_018205207.1"/>
</dbReference>
<keyword evidence="3" id="KW-1185">Reference proteome</keyword>
<dbReference type="InParanoid" id="A0A194X491"/>
<dbReference type="EMBL" id="KQ947419">
    <property type="protein sequence ID" value="KUJ14995.1"/>
    <property type="molecule type" value="Genomic_DNA"/>
</dbReference>
<reference evidence="2 3" key="1">
    <citation type="submission" date="2015-10" db="EMBL/GenBank/DDBJ databases">
        <title>Full genome of DAOMC 229536 Phialocephala scopiformis, a fungal endophyte of spruce producing the potent anti-insectan compound rugulosin.</title>
        <authorList>
            <consortium name="DOE Joint Genome Institute"/>
            <person name="Walker A.K."/>
            <person name="Frasz S.L."/>
            <person name="Seifert K.A."/>
            <person name="Miller J.D."/>
            <person name="Mondo S.J."/>
            <person name="Labutti K."/>
            <person name="Lipzen A."/>
            <person name="Dockter R."/>
            <person name="Kennedy M."/>
            <person name="Grigoriev I.V."/>
            <person name="Spatafora J.W."/>
        </authorList>
    </citation>
    <scope>NUCLEOTIDE SEQUENCE [LARGE SCALE GENOMIC DNA]</scope>
    <source>
        <strain evidence="2 3">CBS 120377</strain>
    </source>
</reference>
<dbReference type="OrthoDB" id="3562540at2759"/>
<sequence>MSGLELITALGVAASVAQLIEYSLKVIKTISEINSRVKNASSCIAQCNKQIRQLIQVGQAIQGNENFHSDLIACQLQNTLAEVKHLHELLGQVWLDYTTGSSGKRIWKAVVGDKERHMLKSSERLEKEKTSLIICIGVFQSQTLQTIEAGVEILVDRDMPKVQDVLDKLKMSSKKSKAKKHRENVSAIMMPQNNQREQDQTCRSLVVRESVNPDPETGPNEHSGLYRPQLLQADGHSYSGANSNRAVQMNGETGTGLDTNNAYAKSLCENKGFQVNGNYGSSGFHTHKDPLAAKGAFQINGNLGPGVTREELNKWNASEGEGTQ</sequence>
<evidence type="ECO:0008006" key="4">
    <source>
        <dbReference type="Google" id="ProtNLM"/>
    </source>
</evidence>
<dbReference type="Proteomes" id="UP000070700">
    <property type="component" value="Unassembled WGS sequence"/>
</dbReference>
<accession>A0A194X491</accession>
<dbReference type="AlphaFoldDB" id="A0A194X491"/>
<feature type="region of interest" description="Disordered" evidence="1">
    <location>
        <begin position="302"/>
        <end position="324"/>
    </location>
</feature>
<evidence type="ECO:0000313" key="2">
    <source>
        <dbReference type="EMBL" id="KUJ14995.1"/>
    </source>
</evidence>
<organism evidence="2 3">
    <name type="scientific">Mollisia scopiformis</name>
    <name type="common">Conifer needle endophyte fungus</name>
    <name type="synonym">Phialocephala scopiformis</name>
    <dbReference type="NCBI Taxonomy" id="149040"/>
    <lineage>
        <taxon>Eukaryota</taxon>
        <taxon>Fungi</taxon>
        <taxon>Dikarya</taxon>
        <taxon>Ascomycota</taxon>
        <taxon>Pezizomycotina</taxon>
        <taxon>Leotiomycetes</taxon>
        <taxon>Helotiales</taxon>
        <taxon>Mollisiaceae</taxon>
        <taxon>Mollisia</taxon>
    </lineage>
</organism>
<dbReference type="KEGG" id="psco:LY89DRAFT_127360"/>
<name>A0A194X491_MOLSC</name>
<proteinExistence type="predicted"/>